<evidence type="ECO:0000313" key="3">
    <source>
        <dbReference type="EMBL" id="TDO52404.1"/>
    </source>
</evidence>
<feature type="compositionally biased region" description="Low complexity" evidence="1">
    <location>
        <begin position="25"/>
        <end position="44"/>
    </location>
</feature>
<protein>
    <submittedName>
        <fullName evidence="3">Uncharacterized protein</fullName>
    </submittedName>
</protein>
<evidence type="ECO:0000256" key="1">
    <source>
        <dbReference type="SAM" id="MobiDB-lite"/>
    </source>
</evidence>
<feature type="compositionally biased region" description="Pro residues" evidence="1">
    <location>
        <begin position="45"/>
        <end position="70"/>
    </location>
</feature>
<feature type="signal peptide" evidence="2">
    <location>
        <begin position="1"/>
        <end position="20"/>
    </location>
</feature>
<dbReference type="RefSeq" id="WP_166665314.1">
    <property type="nucleotide sequence ID" value="NZ_SNWQ01000002.1"/>
</dbReference>
<reference evidence="3 4" key="1">
    <citation type="submission" date="2019-03" db="EMBL/GenBank/DDBJ databases">
        <title>Genomic Encyclopedia of Type Strains, Phase III (KMG-III): the genomes of soil and plant-associated and newly described type strains.</title>
        <authorList>
            <person name="Whitman W."/>
        </authorList>
    </citation>
    <scope>NUCLEOTIDE SEQUENCE [LARGE SCALE GENOMIC DNA]</scope>
    <source>
        <strain evidence="3 4">VKM Ac-2527</strain>
    </source>
</reference>
<sequence>MRTSTILTAAVLLTTLTACSGDPDPASNTAVSTPTASTPTATTPTPSPTPTPTPTPITPKPTPTAKPKPAGPRAADGYNYQSCRDAVCEIYVKTGSRVPVKRSVAGFSTLVVSRVAPTGVDFGGSTANTSVSAGGQQPGFDFRLNNLKVTTVAINNETAILHLRPA</sequence>
<keyword evidence="4" id="KW-1185">Reference proteome</keyword>
<proteinExistence type="predicted"/>
<feature type="region of interest" description="Disordered" evidence="1">
    <location>
        <begin position="18"/>
        <end position="77"/>
    </location>
</feature>
<evidence type="ECO:0000256" key="2">
    <source>
        <dbReference type="SAM" id="SignalP"/>
    </source>
</evidence>
<dbReference type="PROSITE" id="PS51257">
    <property type="entry name" value="PROKAR_LIPOPROTEIN"/>
    <property type="match status" value="1"/>
</dbReference>
<dbReference type="Proteomes" id="UP000295388">
    <property type="component" value="Unassembled WGS sequence"/>
</dbReference>
<dbReference type="EMBL" id="SNWQ01000002">
    <property type="protein sequence ID" value="TDO52404.1"/>
    <property type="molecule type" value="Genomic_DNA"/>
</dbReference>
<accession>A0A4R6KLI6</accession>
<name>A0A4R6KLI6_9ACTN</name>
<feature type="chain" id="PRO_5038335403" evidence="2">
    <location>
        <begin position="21"/>
        <end position="166"/>
    </location>
</feature>
<comment type="caution">
    <text evidence="3">The sequence shown here is derived from an EMBL/GenBank/DDBJ whole genome shotgun (WGS) entry which is preliminary data.</text>
</comment>
<gene>
    <name evidence="3" type="ORF">EV643_102243</name>
</gene>
<organism evidence="3 4">
    <name type="scientific">Kribbella caucasensis</name>
    <dbReference type="NCBI Taxonomy" id="2512215"/>
    <lineage>
        <taxon>Bacteria</taxon>
        <taxon>Bacillati</taxon>
        <taxon>Actinomycetota</taxon>
        <taxon>Actinomycetes</taxon>
        <taxon>Propionibacteriales</taxon>
        <taxon>Kribbellaceae</taxon>
        <taxon>Kribbella</taxon>
    </lineage>
</organism>
<dbReference type="AlphaFoldDB" id="A0A4R6KLI6"/>
<keyword evidence="2" id="KW-0732">Signal</keyword>
<evidence type="ECO:0000313" key="4">
    <source>
        <dbReference type="Proteomes" id="UP000295388"/>
    </source>
</evidence>